<proteinExistence type="inferred from homology"/>
<dbReference type="PANTHER" id="PTHR30118">
    <property type="entry name" value="HTH-TYPE TRANSCRIPTIONAL REGULATOR LEUO-RELATED"/>
    <property type="match status" value="1"/>
</dbReference>
<evidence type="ECO:0000313" key="6">
    <source>
        <dbReference type="EMBL" id="KER01393.1"/>
    </source>
</evidence>
<keyword evidence="3" id="KW-0238">DNA-binding</keyword>
<dbReference type="InterPro" id="IPR000847">
    <property type="entry name" value="LysR_HTH_N"/>
</dbReference>
<dbReference type="AlphaFoldDB" id="A0A081RRU0"/>
<dbReference type="PROSITE" id="PS50931">
    <property type="entry name" value="HTH_LYSR"/>
    <property type="match status" value="1"/>
</dbReference>
<dbReference type="InterPro" id="IPR050389">
    <property type="entry name" value="LysR-type_TF"/>
</dbReference>
<evidence type="ECO:0000313" key="7">
    <source>
        <dbReference type="Proteomes" id="UP000028002"/>
    </source>
</evidence>
<keyword evidence="2" id="KW-0805">Transcription regulation</keyword>
<dbReference type="Pfam" id="PF00126">
    <property type="entry name" value="HTH_1"/>
    <property type="match status" value="1"/>
</dbReference>
<evidence type="ECO:0000256" key="2">
    <source>
        <dbReference type="ARBA" id="ARBA00023015"/>
    </source>
</evidence>
<evidence type="ECO:0000259" key="5">
    <source>
        <dbReference type="PROSITE" id="PS50931"/>
    </source>
</evidence>
<dbReference type="PATRIC" id="fig|1393735.3.peg.4106"/>
<evidence type="ECO:0000256" key="1">
    <source>
        <dbReference type="ARBA" id="ARBA00009437"/>
    </source>
</evidence>
<dbReference type="Proteomes" id="UP000028002">
    <property type="component" value="Unassembled WGS sequence"/>
</dbReference>
<name>A0A081RRU0_PHOTE</name>
<evidence type="ECO:0000256" key="4">
    <source>
        <dbReference type="ARBA" id="ARBA00023163"/>
    </source>
</evidence>
<keyword evidence="4" id="KW-0804">Transcription</keyword>
<protein>
    <submittedName>
        <fullName evidence="6">Transcriptional regulator</fullName>
    </submittedName>
</protein>
<dbReference type="GO" id="GO:0003677">
    <property type="term" value="F:DNA binding"/>
    <property type="evidence" value="ECO:0007669"/>
    <property type="project" value="UniProtKB-KW"/>
</dbReference>
<dbReference type="Pfam" id="PF03466">
    <property type="entry name" value="LysR_substrate"/>
    <property type="match status" value="1"/>
</dbReference>
<dbReference type="Gene3D" id="1.10.10.10">
    <property type="entry name" value="Winged helix-like DNA-binding domain superfamily/Winged helix DNA-binding domain"/>
    <property type="match status" value="1"/>
</dbReference>
<dbReference type="Gene3D" id="3.40.190.10">
    <property type="entry name" value="Periplasmic binding protein-like II"/>
    <property type="match status" value="2"/>
</dbReference>
<dbReference type="RefSeq" id="WP_036841175.1">
    <property type="nucleotide sequence ID" value="NZ_CAWLUD010000087.1"/>
</dbReference>
<gene>
    <name evidence="6" type="ORF">MEG1DRAFT_04008</name>
</gene>
<dbReference type="InterPro" id="IPR036390">
    <property type="entry name" value="WH_DNA-bd_sf"/>
</dbReference>
<evidence type="ECO:0000256" key="3">
    <source>
        <dbReference type="ARBA" id="ARBA00023125"/>
    </source>
</evidence>
<accession>A0A081RRU0</accession>
<comment type="caution">
    <text evidence="6">The sequence shown here is derived from an EMBL/GenBank/DDBJ whole genome shotgun (WGS) entry which is preliminary data.</text>
</comment>
<dbReference type="SUPFAM" id="SSF46785">
    <property type="entry name" value="Winged helix' DNA-binding domain"/>
    <property type="match status" value="1"/>
</dbReference>
<dbReference type="EMBL" id="JGVH01000087">
    <property type="protein sequence ID" value="KER01393.1"/>
    <property type="molecule type" value="Genomic_DNA"/>
</dbReference>
<dbReference type="GO" id="GO:0003700">
    <property type="term" value="F:DNA-binding transcription factor activity"/>
    <property type="evidence" value="ECO:0007669"/>
    <property type="project" value="InterPro"/>
</dbReference>
<dbReference type="SUPFAM" id="SSF53850">
    <property type="entry name" value="Periplasmic binding protein-like II"/>
    <property type="match status" value="1"/>
</dbReference>
<sequence length="303" mass="34049">MKRHISLDQLDFRLLNVFITIFRERHVGRAADTLGMSQPTVSTLLARLRRISGDPLFIRSAQGMQPTVLARNWAEPVASALTMLESALNAPSDFDAATSQRTFSVYMTDVGQMLMLNRLISRIETTAPGIRIQTIGTWEGTLADQLDDRSIDIAFGWIPQLKARKTSSLLFKDRYVGVHDAATAPALHRYAVAYVPNSAHQIVPERFQLHGIKPVITVPNFFMLPEVLTGTSITAVVPERLVRLLSQQRSTALRIVELPFKLPMISIRVHWSAGTWRDEGIDWLRNQIIASVNDYPPIKDFPP</sequence>
<dbReference type="InterPro" id="IPR005119">
    <property type="entry name" value="LysR_subst-bd"/>
</dbReference>
<reference evidence="6 7" key="1">
    <citation type="submission" date="2014-03" db="EMBL/GenBank/DDBJ databases">
        <title>Draft Genome of Photorhabdus temperata Meg1.</title>
        <authorList>
            <person name="Hurst S.G.IV."/>
            <person name="Morris K."/>
            <person name="Thomas K."/>
            <person name="Tisa L.S."/>
        </authorList>
    </citation>
    <scope>NUCLEOTIDE SEQUENCE [LARGE SCALE GENOMIC DNA]</scope>
    <source>
        <strain evidence="6 7">Meg1</strain>
    </source>
</reference>
<organism evidence="6 7">
    <name type="scientific">Photorhabdus temperata subsp. temperata Meg1</name>
    <dbReference type="NCBI Taxonomy" id="1393735"/>
    <lineage>
        <taxon>Bacteria</taxon>
        <taxon>Pseudomonadati</taxon>
        <taxon>Pseudomonadota</taxon>
        <taxon>Gammaproteobacteria</taxon>
        <taxon>Enterobacterales</taxon>
        <taxon>Morganellaceae</taxon>
        <taxon>Photorhabdus</taxon>
    </lineage>
</organism>
<dbReference type="PRINTS" id="PR00039">
    <property type="entry name" value="HTHLYSR"/>
</dbReference>
<dbReference type="PANTHER" id="PTHR30118:SF15">
    <property type="entry name" value="TRANSCRIPTIONAL REGULATORY PROTEIN"/>
    <property type="match status" value="1"/>
</dbReference>
<feature type="domain" description="HTH lysR-type" evidence="5">
    <location>
        <begin position="10"/>
        <end position="67"/>
    </location>
</feature>
<comment type="similarity">
    <text evidence="1">Belongs to the LysR transcriptional regulatory family.</text>
</comment>
<dbReference type="InterPro" id="IPR036388">
    <property type="entry name" value="WH-like_DNA-bd_sf"/>
</dbReference>